<dbReference type="GO" id="GO:0009609">
    <property type="term" value="P:response to symbiotic bacterium"/>
    <property type="evidence" value="ECO:0007669"/>
    <property type="project" value="UniProtKB-ARBA"/>
</dbReference>
<dbReference type="Gene3D" id="2.60.40.2310">
    <property type="match status" value="1"/>
</dbReference>
<dbReference type="Pfam" id="PF00082">
    <property type="entry name" value="Peptidase_S8"/>
    <property type="match status" value="1"/>
</dbReference>
<dbReference type="CDD" id="cd04852">
    <property type="entry name" value="Peptidases_S8_3"/>
    <property type="match status" value="1"/>
</dbReference>
<keyword evidence="5" id="KW-0732">Signal</keyword>
<evidence type="ECO:0000313" key="14">
    <source>
        <dbReference type="Proteomes" id="UP001163823"/>
    </source>
</evidence>
<dbReference type="InterPro" id="IPR036852">
    <property type="entry name" value="Peptidase_S8/S53_dom_sf"/>
</dbReference>
<dbReference type="InterPro" id="IPR045051">
    <property type="entry name" value="SBT"/>
</dbReference>
<dbReference type="Gene3D" id="3.50.30.30">
    <property type="match status" value="1"/>
</dbReference>
<dbReference type="CDD" id="cd02120">
    <property type="entry name" value="PA_subtilisin_like"/>
    <property type="match status" value="1"/>
</dbReference>
<gene>
    <name evidence="13" type="ORF">O6P43_022039</name>
</gene>
<dbReference type="InterPro" id="IPR034197">
    <property type="entry name" value="Peptidases_S8_3"/>
</dbReference>
<feature type="domain" description="Inhibitor I9" evidence="11">
    <location>
        <begin position="36"/>
        <end position="115"/>
    </location>
</feature>
<dbReference type="InterPro" id="IPR041469">
    <property type="entry name" value="Subtilisin-like_FN3"/>
</dbReference>
<dbReference type="FunFam" id="3.40.50.200:FF:000006">
    <property type="entry name" value="Subtilisin-like protease SBT1.5"/>
    <property type="match status" value="1"/>
</dbReference>
<keyword evidence="7 9" id="KW-0720">Serine protease</keyword>
<dbReference type="Proteomes" id="UP001163823">
    <property type="component" value="Chromosome 9"/>
</dbReference>
<organism evidence="13 14">
    <name type="scientific">Quillaja saponaria</name>
    <name type="common">Soap bark tree</name>
    <dbReference type="NCBI Taxonomy" id="32244"/>
    <lineage>
        <taxon>Eukaryota</taxon>
        <taxon>Viridiplantae</taxon>
        <taxon>Streptophyta</taxon>
        <taxon>Embryophyta</taxon>
        <taxon>Tracheophyta</taxon>
        <taxon>Spermatophyta</taxon>
        <taxon>Magnoliopsida</taxon>
        <taxon>eudicotyledons</taxon>
        <taxon>Gunneridae</taxon>
        <taxon>Pentapetalae</taxon>
        <taxon>rosids</taxon>
        <taxon>fabids</taxon>
        <taxon>Fabales</taxon>
        <taxon>Quillajaceae</taxon>
        <taxon>Quillaja</taxon>
    </lineage>
</organism>
<evidence type="ECO:0000256" key="9">
    <source>
        <dbReference type="PROSITE-ProRule" id="PRU01240"/>
    </source>
</evidence>
<dbReference type="KEGG" id="qsa:O6P43_022039"/>
<evidence type="ECO:0000313" key="13">
    <source>
        <dbReference type="EMBL" id="KAJ7955446.1"/>
    </source>
</evidence>
<evidence type="ECO:0000259" key="11">
    <source>
        <dbReference type="Pfam" id="PF05922"/>
    </source>
</evidence>
<evidence type="ECO:0000256" key="5">
    <source>
        <dbReference type="ARBA" id="ARBA00022729"/>
    </source>
</evidence>
<sequence>MCLFYWETMGFYLHRFWGLFLSLPLYLVHSTPKPQVYIVYLGLSHIHDPTLTIDYHLQLLLNVFASEEDAKRSMLYSYKHGFSGFSAMLDPTQATTLANMQGVISVFRSKTLQLHTTRSWDFMRLTLDNGDVTPLQLIYGSDIVVGILDTGIWPESESFQEVSGMLPVPSTWKGLCVEGDQFNPARACNRKLIGARYYLKGFEQEHGALNVTNNSEYQSPRDFLGHGTHTASTAVGSIVKNASFFGLGNGTARGGAPRARLAVYKVCWGKNYNGRCSEADILAAFDDALHDGVHIISASFGENPPLIPFFKLSASIGSFHAMQRGVTVVFSAGNNDDSPDPSLVGNVAPWSICVAASSIDRTYPTQILVGDSLYIVGESLITTQIKAKLADATSHFANGICNMENRLSRSAIGRVVLCFSTIGPKSSQEAAAAVKAVNASGLIYVGPMTRQIPDVDAIPTVLINIEQGTKIKHYLAQSPRLPTVHIGPSKTVIKKSPAPTVAFFSSRGPSSVSPDILKPDISAPGANILAAWPPKTPPSLSPSDGRSVSWNFLSGTSMSCPHVSGIVALIKSAHPNWSPAAIKSALMTTAYTQDTTFDSILAGGSMRIADPFDIGAGHIDPLKAMDPGLIYDMKTIDYILFLCNIGYTQEQINKIILPSSETSTSCTQLVTKTNAHINYPSVTVSNLKSTVTIKRTVRNVGQNKNVIYFASIVAPDGVEVMIWPRILIFSWFKQENSYYVTLKPTKKSQGRYDFGAIVWSDGFHHVRSPLAVCVNNTHESFSGTSFSTYTSAI</sequence>
<evidence type="ECO:0000256" key="3">
    <source>
        <dbReference type="ARBA" id="ARBA00022525"/>
    </source>
</evidence>
<dbReference type="EMBL" id="JARAOO010000009">
    <property type="protein sequence ID" value="KAJ7955446.1"/>
    <property type="molecule type" value="Genomic_DNA"/>
</dbReference>
<dbReference type="InterPro" id="IPR000209">
    <property type="entry name" value="Peptidase_S8/S53_dom"/>
</dbReference>
<dbReference type="PANTHER" id="PTHR10795">
    <property type="entry name" value="PROPROTEIN CONVERTASE SUBTILISIN/KEXIN"/>
    <property type="match status" value="1"/>
</dbReference>
<evidence type="ECO:0000256" key="6">
    <source>
        <dbReference type="ARBA" id="ARBA00022801"/>
    </source>
</evidence>
<dbReference type="Gene3D" id="3.40.50.200">
    <property type="entry name" value="Peptidase S8/S53 domain"/>
    <property type="match status" value="1"/>
</dbReference>
<name>A0AAD7LC73_QUISA</name>
<evidence type="ECO:0000256" key="8">
    <source>
        <dbReference type="PIRSR" id="PIRSR615500-1"/>
    </source>
</evidence>
<dbReference type="FunFam" id="2.60.40.2310:FF:000001">
    <property type="entry name" value="Subtilisin-like protease SBT1.5"/>
    <property type="match status" value="1"/>
</dbReference>
<feature type="domain" description="Peptidase S8/S53" evidence="10">
    <location>
        <begin position="140"/>
        <end position="598"/>
    </location>
</feature>
<evidence type="ECO:0000256" key="2">
    <source>
        <dbReference type="ARBA" id="ARBA00011073"/>
    </source>
</evidence>
<feature type="active site" description="Charge relay system" evidence="8 9">
    <location>
        <position position="557"/>
    </location>
</feature>
<evidence type="ECO:0000256" key="7">
    <source>
        <dbReference type="ARBA" id="ARBA00022825"/>
    </source>
</evidence>
<keyword evidence="6 9" id="KW-0378">Hydrolase</keyword>
<dbReference type="AlphaFoldDB" id="A0AAD7LC73"/>
<dbReference type="InterPro" id="IPR037045">
    <property type="entry name" value="S8pro/Inhibitor_I9_sf"/>
</dbReference>
<dbReference type="FunFam" id="3.30.70.80:FF:000002">
    <property type="entry name" value="Subtilisin-like protease SBT5.3"/>
    <property type="match status" value="1"/>
</dbReference>
<evidence type="ECO:0000256" key="4">
    <source>
        <dbReference type="ARBA" id="ARBA00022670"/>
    </source>
</evidence>
<dbReference type="GO" id="GO:0005576">
    <property type="term" value="C:extracellular region"/>
    <property type="evidence" value="ECO:0007669"/>
    <property type="project" value="UniProtKB-SubCell"/>
</dbReference>
<feature type="active site" description="Charge relay system" evidence="8 9">
    <location>
        <position position="226"/>
    </location>
</feature>
<evidence type="ECO:0000259" key="12">
    <source>
        <dbReference type="Pfam" id="PF17766"/>
    </source>
</evidence>
<keyword evidence="4 9" id="KW-0645">Protease</keyword>
<dbReference type="PROSITE" id="PS51892">
    <property type="entry name" value="SUBTILASE"/>
    <property type="match status" value="1"/>
</dbReference>
<dbReference type="PRINTS" id="PR00723">
    <property type="entry name" value="SUBTILISIN"/>
</dbReference>
<dbReference type="GO" id="GO:0004252">
    <property type="term" value="F:serine-type endopeptidase activity"/>
    <property type="evidence" value="ECO:0007669"/>
    <property type="project" value="UniProtKB-UniRule"/>
</dbReference>
<reference evidence="13" key="1">
    <citation type="journal article" date="2023" name="Science">
        <title>Elucidation of the pathway for biosynthesis of saponin adjuvants from the soapbark tree.</title>
        <authorList>
            <person name="Reed J."/>
            <person name="Orme A."/>
            <person name="El-Demerdash A."/>
            <person name="Owen C."/>
            <person name="Martin L.B.B."/>
            <person name="Misra R.C."/>
            <person name="Kikuchi S."/>
            <person name="Rejzek M."/>
            <person name="Martin A.C."/>
            <person name="Harkess A."/>
            <person name="Leebens-Mack J."/>
            <person name="Louveau T."/>
            <person name="Stephenson M.J."/>
            <person name="Osbourn A."/>
        </authorList>
    </citation>
    <scope>NUCLEOTIDE SEQUENCE</scope>
    <source>
        <strain evidence="13">S10</strain>
    </source>
</reference>
<dbReference type="PROSITE" id="PS00138">
    <property type="entry name" value="SUBTILASE_SER"/>
    <property type="match status" value="1"/>
</dbReference>
<dbReference type="InterPro" id="IPR015500">
    <property type="entry name" value="Peptidase_S8_subtilisin-rel"/>
</dbReference>
<accession>A0AAD7LC73</accession>
<evidence type="ECO:0000259" key="10">
    <source>
        <dbReference type="Pfam" id="PF00082"/>
    </source>
</evidence>
<dbReference type="InterPro" id="IPR023828">
    <property type="entry name" value="Peptidase_S8_Ser-AS"/>
</dbReference>
<dbReference type="GO" id="GO:0006508">
    <property type="term" value="P:proteolysis"/>
    <property type="evidence" value="ECO:0007669"/>
    <property type="project" value="UniProtKB-KW"/>
</dbReference>
<comment type="similarity">
    <text evidence="2 9">Belongs to the peptidase S8 family.</text>
</comment>
<feature type="domain" description="Subtilisin-like protease fibronectin type-III" evidence="12">
    <location>
        <begin position="677"/>
        <end position="772"/>
    </location>
</feature>
<evidence type="ECO:0000256" key="1">
    <source>
        <dbReference type="ARBA" id="ARBA00004613"/>
    </source>
</evidence>
<dbReference type="Gene3D" id="3.30.70.80">
    <property type="entry name" value="Peptidase S8 propeptide/proteinase inhibitor I9"/>
    <property type="match status" value="1"/>
</dbReference>
<dbReference type="Pfam" id="PF17766">
    <property type="entry name" value="fn3_6"/>
    <property type="match status" value="1"/>
</dbReference>
<proteinExistence type="inferred from homology"/>
<dbReference type="Pfam" id="PF05922">
    <property type="entry name" value="Inhibitor_I9"/>
    <property type="match status" value="1"/>
</dbReference>
<keyword evidence="3" id="KW-0964">Secreted</keyword>
<dbReference type="SUPFAM" id="SSF52743">
    <property type="entry name" value="Subtilisin-like"/>
    <property type="match status" value="1"/>
</dbReference>
<dbReference type="InterPro" id="IPR010259">
    <property type="entry name" value="S8pro/Inhibitor_I9"/>
</dbReference>
<comment type="caution">
    <text evidence="13">The sequence shown here is derived from an EMBL/GenBank/DDBJ whole genome shotgun (WGS) entry which is preliminary data.</text>
</comment>
<feature type="active site" description="Charge relay system" evidence="8 9">
    <location>
        <position position="149"/>
    </location>
</feature>
<keyword evidence="14" id="KW-1185">Reference proteome</keyword>
<comment type="subcellular location">
    <subcellularLocation>
        <location evidence="1">Secreted</location>
    </subcellularLocation>
</comment>
<protein>
    <submittedName>
        <fullName evidence="13">Subtilisin-like protease</fullName>
    </submittedName>
</protein>